<name>A0ABY4G0T9_9BACT</name>
<evidence type="ECO:0000313" key="3">
    <source>
        <dbReference type="Proteomes" id="UP000830401"/>
    </source>
</evidence>
<keyword evidence="3" id="KW-1185">Reference proteome</keyword>
<protein>
    <submittedName>
        <fullName evidence="2">Uncharacterized protein</fullName>
    </submittedName>
</protein>
<feature type="chain" id="PRO_5047429386" evidence="1">
    <location>
        <begin position="19"/>
        <end position="583"/>
    </location>
</feature>
<evidence type="ECO:0000256" key="1">
    <source>
        <dbReference type="SAM" id="SignalP"/>
    </source>
</evidence>
<organism evidence="2 3">
    <name type="scientific">Hymenobacter volaticus</name>
    <dbReference type="NCBI Taxonomy" id="2932254"/>
    <lineage>
        <taxon>Bacteria</taxon>
        <taxon>Pseudomonadati</taxon>
        <taxon>Bacteroidota</taxon>
        <taxon>Cytophagia</taxon>
        <taxon>Cytophagales</taxon>
        <taxon>Hymenobacteraceae</taxon>
        <taxon>Hymenobacter</taxon>
    </lineage>
</organism>
<dbReference type="Proteomes" id="UP000830401">
    <property type="component" value="Chromosome"/>
</dbReference>
<keyword evidence="1" id="KW-0732">Signal</keyword>
<sequence length="583" mass="66418">MRTIIQLLCWLGVVLLSACDARKASLNASPVGPPPPRSYAPILLRTGLVKPQHRRWLNFCDTTRLEHFQLGHTPSQVRGWLTDYEERQEKHWLLDPDSLLVATKEAIGAPPSLPLMGLSIRLPTTPAEIQSARAQALLLIKQLLQAGLLTPADYQILFPLAQAGGFFSRRQLLYNSYDILGVAHRLRQNTSLVPALQQLNLLPPNRARQLDQDLRAGRFHDPVELLNCLPHARVFHRSSYPAALPAYLEQLHREVAQLLPNMNFTDFRVEVVTPGELSYCINCSGDQDVVVRLRVDGHEYTHRSALEDIYANRSVYSEQFYWVFNQVLADRATPYRLVFVESEQDRYLHGNTNRFGLWRLNPSQAEALDTLGYSVLHTTAADGFTLLPTDTVAAALQAFEALGFLRHLSPAKRAAAKARLWQARLHERQEVLHYVPGSVGQYRGDPYYTSWSYARLLEVLRRLSGNLFRPMQVQDYAQRRDGYLRFSLHGRVYQTPLDQANESPDARLFQLVQRAMHEQRIPGKFYEVGSGLAQARGMVVSYVFLLPEQERTIRRKHLLTLTDPTLTKEEQYAQEEAEAALSQ</sequence>
<dbReference type="RefSeq" id="WP_245118313.1">
    <property type="nucleotide sequence ID" value="NZ_CP095061.1"/>
</dbReference>
<accession>A0ABY4G0T9</accession>
<gene>
    <name evidence="2" type="ORF">MUN86_12810</name>
</gene>
<evidence type="ECO:0000313" key="2">
    <source>
        <dbReference type="EMBL" id="UOQ64470.1"/>
    </source>
</evidence>
<dbReference type="PROSITE" id="PS51257">
    <property type="entry name" value="PROKAR_LIPOPROTEIN"/>
    <property type="match status" value="1"/>
</dbReference>
<reference evidence="2" key="1">
    <citation type="submission" date="2022-04" db="EMBL/GenBank/DDBJ databases">
        <title>Hymenobacter sp. isolated from the air.</title>
        <authorList>
            <person name="Won M."/>
            <person name="Lee C.-M."/>
            <person name="Woen H.-Y."/>
            <person name="Kwon S.-W."/>
        </authorList>
    </citation>
    <scope>NUCLEOTIDE SEQUENCE</scope>
    <source>
        <strain evidence="2">5420S-77</strain>
    </source>
</reference>
<proteinExistence type="predicted"/>
<feature type="signal peptide" evidence="1">
    <location>
        <begin position="1"/>
        <end position="18"/>
    </location>
</feature>
<dbReference type="EMBL" id="CP095061">
    <property type="protein sequence ID" value="UOQ64470.1"/>
    <property type="molecule type" value="Genomic_DNA"/>
</dbReference>